<dbReference type="Pfam" id="PF13439">
    <property type="entry name" value="Glyco_transf_4"/>
    <property type="match status" value="1"/>
</dbReference>
<evidence type="ECO:0000259" key="2">
    <source>
        <dbReference type="Pfam" id="PF13439"/>
    </source>
</evidence>
<keyword evidence="3" id="KW-0808">Transferase</keyword>
<evidence type="ECO:0000313" key="4">
    <source>
        <dbReference type="EMBL" id="KAB6081352.1"/>
    </source>
</evidence>
<dbReference type="InterPro" id="IPR028098">
    <property type="entry name" value="Glyco_trans_4-like_N"/>
</dbReference>
<protein>
    <submittedName>
        <fullName evidence="3">Glycosyltransferase family 4 protein</fullName>
    </submittedName>
</protein>
<sequence length="355" mass="40869">MNILLITVRADFGGGPRHVHQLIEELPSDFNIYVAFPQGKPYGNLWQEHPKIKKCINIPYRKFSIKYLFLLRRFIIENNISILHSHGNGAGLYSRILKIIVPQIKVVHTFHGITNNYSSYFISCIHKIIGRSLRYLTNKFILVSNGEFKLGKSMRFLFTDKSVIIYNAIADEGLKFNRYDNKLVIISLSRFDFAKNMDMAYRIAKALRNNHEIEFVWVGDGEDFVRLKQKSVEEHVNINFIGFTEYPMSYLKNADLYLSTSRFEGLPYALIEAASVGLPIVATDVVGNNEVVLHDYNGLVFKTEQEAVDAIKKLSINADLLNRYSINSRELYLKTFTMEKMISSIVDTYVQVLNQ</sequence>
<evidence type="ECO:0000313" key="5">
    <source>
        <dbReference type="EMBL" id="KAB6136546.1"/>
    </source>
</evidence>
<dbReference type="CDD" id="cd03801">
    <property type="entry name" value="GT4_PimA-like"/>
    <property type="match status" value="1"/>
</dbReference>
<feature type="domain" description="Glycosyltransferase subfamily 4-like N-terminal" evidence="2">
    <location>
        <begin position="12"/>
        <end position="169"/>
    </location>
</feature>
<organism evidence="3 7">
    <name type="scientific">Bacteroides xylanisolvens</name>
    <dbReference type="NCBI Taxonomy" id="371601"/>
    <lineage>
        <taxon>Bacteria</taxon>
        <taxon>Pseudomonadati</taxon>
        <taxon>Bacteroidota</taxon>
        <taxon>Bacteroidia</taxon>
        <taxon>Bacteroidales</taxon>
        <taxon>Bacteroidaceae</taxon>
        <taxon>Bacteroides</taxon>
    </lineage>
</organism>
<accession>A0A174HJT7</accession>
<comment type="caution">
    <text evidence="3">The sequence shown here is derived from an EMBL/GenBank/DDBJ whole genome shotgun (WGS) entry which is preliminary data.</text>
</comment>
<dbReference type="EMBL" id="WDER01000071">
    <property type="protein sequence ID" value="KAB6079336.1"/>
    <property type="molecule type" value="Genomic_DNA"/>
</dbReference>
<dbReference type="AlphaFoldDB" id="A0A174HJT7"/>
<dbReference type="PANTHER" id="PTHR12526">
    <property type="entry name" value="GLYCOSYLTRANSFERASE"/>
    <property type="match status" value="1"/>
</dbReference>
<dbReference type="Proteomes" id="UP000435059">
    <property type="component" value="Unassembled WGS sequence"/>
</dbReference>
<dbReference type="GO" id="GO:0016757">
    <property type="term" value="F:glycosyltransferase activity"/>
    <property type="evidence" value="ECO:0007669"/>
    <property type="project" value="InterPro"/>
</dbReference>
<evidence type="ECO:0000313" key="6">
    <source>
        <dbReference type="Proteomes" id="UP000435059"/>
    </source>
</evidence>
<evidence type="ECO:0000313" key="8">
    <source>
        <dbReference type="Proteomes" id="UP000487596"/>
    </source>
</evidence>
<keyword evidence="6" id="KW-1185">Reference proteome</keyword>
<dbReference type="SUPFAM" id="SSF53756">
    <property type="entry name" value="UDP-Glycosyltransferase/glycogen phosphorylase"/>
    <property type="match status" value="1"/>
</dbReference>
<dbReference type="GeneID" id="69479144"/>
<reference evidence="6 7" key="1">
    <citation type="journal article" date="2019" name="Nat. Med.">
        <title>A library of human gut bacterial isolates paired with longitudinal multiomics data enables mechanistic microbiome research.</title>
        <authorList>
            <person name="Poyet M."/>
            <person name="Groussin M."/>
            <person name="Gibbons S.M."/>
            <person name="Avila-Pacheco J."/>
            <person name="Jiang X."/>
            <person name="Kearney S.M."/>
            <person name="Perrotta A.R."/>
            <person name="Berdy B."/>
            <person name="Zhao S."/>
            <person name="Lieberman T.D."/>
            <person name="Swanson P.K."/>
            <person name="Smith M."/>
            <person name="Roesemann S."/>
            <person name="Alexander J.E."/>
            <person name="Rich S.A."/>
            <person name="Livny J."/>
            <person name="Vlamakis H."/>
            <person name="Clish C."/>
            <person name="Bullock K."/>
            <person name="Deik A."/>
            <person name="Scott J."/>
            <person name="Pierce K.A."/>
            <person name="Xavier R.J."/>
            <person name="Alm E.J."/>
        </authorList>
    </citation>
    <scope>NUCLEOTIDE SEQUENCE [LARGE SCALE GENOMIC DNA]</scope>
    <source>
        <strain evidence="5 8">BIOML-A62</strain>
        <strain evidence="3 7">BIOML-A73</strain>
        <strain evidence="4 6">BIOML-A74</strain>
    </source>
</reference>
<dbReference type="PANTHER" id="PTHR12526:SF630">
    <property type="entry name" value="GLYCOSYLTRANSFERASE"/>
    <property type="match status" value="1"/>
</dbReference>
<dbReference type="RefSeq" id="WP_008643085.1">
    <property type="nucleotide sequence ID" value="NZ_CP045612.1"/>
</dbReference>
<evidence type="ECO:0000313" key="7">
    <source>
        <dbReference type="Proteomes" id="UP000474077"/>
    </source>
</evidence>
<dbReference type="EMBL" id="WDES01000061">
    <property type="protein sequence ID" value="KAB6081352.1"/>
    <property type="molecule type" value="Genomic_DNA"/>
</dbReference>
<dbReference type="Proteomes" id="UP000474077">
    <property type="component" value="Unassembled WGS sequence"/>
</dbReference>
<dbReference type="Proteomes" id="UP000487596">
    <property type="component" value="Unassembled WGS sequence"/>
</dbReference>
<feature type="domain" description="Glycosyl transferase family 1" evidence="1">
    <location>
        <begin position="176"/>
        <end position="330"/>
    </location>
</feature>
<gene>
    <name evidence="5" type="ORF">GA424_15000</name>
    <name evidence="3" type="ORF">GA560_20155</name>
    <name evidence="4" type="ORF">GA574_24690</name>
</gene>
<evidence type="ECO:0000313" key="3">
    <source>
        <dbReference type="EMBL" id="KAB6079336.1"/>
    </source>
</evidence>
<evidence type="ECO:0000259" key="1">
    <source>
        <dbReference type="Pfam" id="PF00534"/>
    </source>
</evidence>
<dbReference type="InterPro" id="IPR001296">
    <property type="entry name" value="Glyco_trans_1"/>
</dbReference>
<proteinExistence type="predicted"/>
<dbReference type="Pfam" id="PF00534">
    <property type="entry name" value="Glycos_transf_1"/>
    <property type="match status" value="1"/>
</dbReference>
<dbReference type="EMBL" id="WDEH01000024">
    <property type="protein sequence ID" value="KAB6136546.1"/>
    <property type="molecule type" value="Genomic_DNA"/>
</dbReference>
<name>A0A174HJT7_9BACE</name>
<dbReference type="Gene3D" id="3.40.50.2000">
    <property type="entry name" value="Glycogen Phosphorylase B"/>
    <property type="match status" value="2"/>
</dbReference>